<name>A0A437QIH1_9GAMM</name>
<dbReference type="InterPro" id="IPR010836">
    <property type="entry name" value="SapC"/>
</dbReference>
<dbReference type="EMBL" id="SACS01000019">
    <property type="protein sequence ID" value="RVU34352.1"/>
    <property type="molecule type" value="Genomic_DNA"/>
</dbReference>
<proteinExistence type="predicted"/>
<organism evidence="1 2">
    <name type="scientific">Rheinheimera riviphila</name>
    <dbReference type="NCBI Taxonomy" id="1834037"/>
    <lineage>
        <taxon>Bacteria</taxon>
        <taxon>Pseudomonadati</taxon>
        <taxon>Pseudomonadota</taxon>
        <taxon>Gammaproteobacteria</taxon>
        <taxon>Chromatiales</taxon>
        <taxon>Chromatiaceae</taxon>
        <taxon>Rheinheimera</taxon>
    </lineage>
</organism>
<dbReference type="Proteomes" id="UP000283077">
    <property type="component" value="Unassembled WGS sequence"/>
</dbReference>
<dbReference type="OrthoDB" id="8888710at2"/>
<accession>A0A437QIH1</accession>
<evidence type="ECO:0000313" key="1">
    <source>
        <dbReference type="EMBL" id="RVU34352.1"/>
    </source>
</evidence>
<sequence length="245" mass="27801">MTKIALLNSVEHQPLKVITERGAAYGDNLWFTPTFPLEFRSVQAQYPIFFHKDQQTGKLYPVALFGFSHQENLFLQSNNWQHSYIPLSVLRLPFLIGQQTVREDGVEHQQRVIHIDVEHPRVSKAQGEALFLPFGGNSPYLEQVAGMLETLHFGLQDSQQFVEQLLALELLEAFALDVQLDDGTKHQMIGFYTINEDKLKALSAEALTALHQRGYLQAIYMALASQSNIRNLLKLKNQLLQQAAG</sequence>
<dbReference type="AlphaFoldDB" id="A0A437QIH1"/>
<comment type="caution">
    <text evidence="1">The sequence shown here is derived from an EMBL/GenBank/DDBJ whole genome shotgun (WGS) entry which is preliminary data.</text>
</comment>
<keyword evidence="2" id="KW-1185">Reference proteome</keyword>
<gene>
    <name evidence="1" type="ORF">EOE67_15910</name>
</gene>
<reference evidence="1 2" key="1">
    <citation type="submission" date="2019-01" db="EMBL/GenBank/DDBJ databases">
        <authorList>
            <person name="Chen W.-M."/>
        </authorList>
    </citation>
    <scope>NUCLEOTIDE SEQUENCE [LARGE SCALE GENOMIC DNA]</scope>
    <source>
        <strain evidence="1 2">KYPC3</strain>
    </source>
</reference>
<evidence type="ECO:0000313" key="2">
    <source>
        <dbReference type="Proteomes" id="UP000283077"/>
    </source>
</evidence>
<protein>
    <submittedName>
        <fullName evidence="1">Multidrug transporter</fullName>
    </submittedName>
</protein>
<dbReference type="RefSeq" id="WP_127700324.1">
    <property type="nucleotide sequence ID" value="NZ_SACS01000019.1"/>
</dbReference>
<dbReference type="Pfam" id="PF07277">
    <property type="entry name" value="SapC"/>
    <property type="match status" value="1"/>
</dbReference>